<protein>
    <submittedName>
        <fullName evidence="2">Uncharacterized protein</fullName>
    </submittedName>
</protein>
<dbReference type="GeneID" id="33367691"/>
<dbReference type="EMBL" id="MF061170">
    <property type="protein sequence ID" value="ASA34508.1"/>
    <property type="molecule type" value="Genomic_DNA"/>
</dbReference>
<organism evidence="2">
    <name type="scientific">Diastatea micrantha</name>
    <dbReference type="NCBI Taxonomy" id="368674"/>
    <lineage>
        <taxon>Eukaryota</taxon>
        <taxon>Viridiplantae</taxon>
        <taxon>Streptophyta</taxon>
        <taxon>Embryophyta</taxon>
        <taxon>Tracheophyta</taxon>
        <taxon>Spermatophyta</taxon>
        <taxon>Magnoliopsida</taxon>
        <taxon>eudicotyledons</taxon>
        <taxon>Gunneridae</taxon>
        <taxon>Pentapetalae</taxon>
        <taxon>asterids</taxon>
        <taxon>campanulids</taxon>
        <taxon>Asterales</taxon>
        <taxon>Campanulaceae</taxon>
        <taxon>Diastatea</taxon>
    </lineage>
</organism>
<dbReference type="RefSeq" id="YP_009403315.1">
    <property type="nucleotide sequence ID" value="NC_035358.1"/>
</dbReference>
<feature type="region of interest" description="Disordered" evidence="1">
    <location>
        <begin position="1"/>
        <end position="25"/>
    </location>
</feature>
<name>A0A1Z2QST3_9ASTR</name>
<gene>
    <name evidence="2" type="primary">ORF325</name>
    <name evidence="2" type="ORF">Dias_mi1Pt0325</name>
</gene>
<proteinExistence type="predicted"/>
<evidence type="ECO:0000256" key="1">
    <source>
        <dbReference type="SAM" id="MobiDB-lite"/>
    </source>
</evidence>
<accession>A0A1Z2QST3</accession>
<evidence type="ECO:0000313" key="2">
    <source>
        <dbReference type="EMBL" id="ASA34508.1"/>
    </source>
</evidence>
<keyword evidence="2" id="KW-0934">Plastid</keyword>
<reference evidence="2" key="1">
    <citation type="journal article" date="2017" name="Am. J. Bot.">
        <title>The East Asian origin of the giant lobelias.</title>
        <authorList>
            <person name="Knox E.B."/>
            <person name="Li C."/>
        </authorList>
    </citation>
    <scope>NUCLEOTIDE SEQUENCE</scope>
</reference>
<geneLocation type="plastid" evidence="2"/>
<sequence>MQLNTCKSQEKKKQSKKKTTQGGGNYKMQTIKNSIGITNSVVGVGLYSGFLPRLEIVGTSRPKYRCYTKGGTLPSDNNDGAGYEIFCLICLTIGTRDIVSLLLKKYASRNGAASGSIIDFAKAEGARWVAKRKNFLFSNPNSTKACLWAQLQATMLERTDERTYDIKVGFWSGAWKCFLFEGEEKSSDPTSNLDLVARESLRRTLRRTIRNQPDNLLHYEAHVHAWLRVRSDFLATREVLDKYDAHYQKQRADYLVMRAPKEYFRNLYRVGLGSDHFRHCPLKEKKFVSDCFNLIGEEGFLNLCSRIDDEDTKVGDGDYDFLEDV</sequence>
<dbReference type="AlphaFoldDB" id="A0A1Z2QST3"/>